<comment type="caution">
    <text evidence="3">The sequence shown here is derived from an EMBL/GenBank/DDBJ whole genome shotgun (WGS) entry which is preliminary data.</text>
</comment>
<feature type="region of interest" description="Disordered" evidence="2">
    <location>
        <begin position="556"/>
        <end position="589"/>
    </location>
</feature>
<sequence length="589" mass="65607">SPYRQFAISWSWRRFLELIPGYPILGILSVPKTGTRRSGSCLGPGGKLYLNRGLVLFTPLILVEDGELWASDDVLETVEPGALMFPEEELEKTLMLTANGEILDGVRGSLESLGPQGKVMMKPRNSLPRGVLLWRVGIFLGFTTLLSASCRLAAFQLSYSLSVVFIRSSSILHFQVKEREISCRFFRIDGLLRFFADLTSEVENLSRKVVDLAPSSAEEITKKNRKRVPAFDGRWTEKFAFMYLPGFSPVWCTAEIPSMDPSLGEKTIKQVLELPIERRQVPFLVSKEALERCSIWGKLRSFFLLITNNLAEMYWCHASGNMSGSKGEEAFAEYKRKATHKKATPSENDDEVQFIKSNKRQAATSLASSSKKKSRASGSTPRVSPTSSNDPATVLANLNTKVFPLTPRGILLLPSNSTRVISFRQCLSCSISGERRMDNASLKVDLAELTSQLREDKKNVLAKEKEIKALKLKVRNQDEAGALAAAENEQREEEVCNLRGAPEIFDAEKNMAVNGAIVVARCELMKEWLNHQTDSWDLEGPLEQYKMVKTSEAEFQGLPSPTFKGEPTLHSATETEKTLEPVAVDPPAS</sequence>
<feature type="region of interest" description="Disordered" evidence="2">
    <location>
        <begin position="361"/>
        <end position="392"/>
    </location>
</feature>
<evidence type="ECO:0000256" key="2">
    <source>
        <dbReference type="SAM" id="MobiDB-lite"/>
    </source>
</evidence>
<name>A0ABQ7XSS7_BRANA</name>
<keyword evidence="4" id="KW-1185">Reference proteome</keyword>
<protein>
    <submittedName>
        <fullName evidence="3">Uncharacterized protein</fullName>
    </submittedName>
</protein>
<feature type="compositionally biased region" description="Polar residues" evidence="2">
    <location>
        <begin position="380"/>
        <end position="392"/>
    </location>
</feature>
<evidence type="ECO:0000313" key="4">
    <source>
        <dbReference type="Proteomes" id="UP000824890"/>
    </source>
</evidence>
<accession>A0ABQ7XSS7</accession>
<keyword evidence="1" id="KW-0175">Coiled coil</keyword>
<gene>
    <name evidence="3" type="ORF">HID58_087237</name>
</gene>
<evidence type="ECO:0000313" key="3">
    <source>
        <dbReference type="EMBL" id="KAH0858976.1"/>
    </source>
</evidence>
<proteinExistence type="predicted"/>
<evidence type="ECO:0000256" key="1">
    <source>
        <dbReference type="SAM" id="Coils"/>
    </source>
</evidence>
<feature type="non-terminal residue" evidence="3">
    <location>
        <position position="1"/>
    </location>
</feature>
<dbReference type="Proteomes" id="UP000824890">
    <property type="component" value="Unassembled WGS sequence"/>
</dbReference>
<organism evidence="3 4">
    <name type="scientific">Brassica napus</name>
    <name type="common">Rape</name>
    <dbReference type="NCBI Taxonomy" id="3708"/>
    <lineage>
        <taxon>Eukaryota</taxon>
        <taxon>Viridiplantae</taxon>
        <taxon>Streptophyta</taxon>
        <taxon>Embryophyta</taxon>
        <taxon>Tracheophyta</taxon>
        <taxon>Spermatophyta</taxon>
        <taxon>Magnoliopsida</taxon>
        <taxon>eudicotyledons</taxon>
        <taxon>Gunneridae</taxon>
        <taxon>Pentapetalae</taxon>
        <taxon>rosids</taxon>
        <taxon>malvids</taxon>
        <taxon>Brassicales</taxon>
        <taxon>Brassicaceae</taxon>
        <taxon>Brassiceae</taxon>
        <taxon>Brassica</taxon>
    </lineage>
</organism>
<feature type="coiled-coil region" evidence="1">
    <location>
        <begin position="439"/>
        <end position="473"/>
    </location>
</feature>
<reference evidence="3 4" key="1">
    <citation type="submission" date="2021-05" db="EMBL/GenBank/DDBJ databases">
        <title>Genome Assembly of Synthetic Allotetraploid Brassica napus Reveals Homoeologous Exchanges between Subgenomes.</title>
        <authorList>
            <person name="Davis J.T."/>
        </authorList>
    </citation>
    <scope>NUCLEOTIDE SEQUENCE [LARGE SCALE GENOMIC DNA]</scope>
    <source>
        <strain evidence="4">cv. Da-Ae</strain>
        <tissue evidence="3">Seedling</tissue>
    </source>
</reference>
<dbReference type="EMBL" id="JAGKQM010000019">
    <property type="protein sequence ID" value="KAH0858976.1"/>
    <property type="molecule type" value="Genomic_DNA"/>
</dbReference>